<evidence type="ECO:0000313" key="2">
    <source>
        <dbReference type="Proteomes" id="UP000028135"/>
    </source>
</evidence>
<evidence type="ECO:0000313" key="1">
    <source>
        <dbReference type="EMBL" id="KER37254.1"/>
    </source>
</evidence>
<protein>
    <submittedName>
        <fullName evidence="1">Uncharacterized protein</fullName>
    </submittedName>
</protein>
<reference evidence="1 2" key="1">
    <citation type="submission" date="2014-05" db="EMBL/GenBank/DDBJ databases">
        <title>Genome Announcement of Sphingobium lucknowense F2.</title>
        <authorList>
            <person name="Lal R."/>
            <person name="Negi V."/>
            <person name="Lata P."/>
            <person name="Sangwan N."/>
            <person name="Gupta S.K."/>
            <person name="Rao D.L.N."/>
            <person name="Das S."/>
        </authorList>
    </citation>
    <scope>NUCLEOTIDE SEQUENCE [LARGE SCALE GENOMIC DNA]</scope>
    <source>
        <strain evidence="1 2">F2</strain>
    </source>
</reference>
<proteinExistence type="predicted"/>
<accession>A0A8E1C3G8</accession>
<comment type="caution">
    <text evidence="1">The sequence shown here is derived from an EMBL/GenBank/DDBJ whole genome shotgun (WGS) entry which is preliminary data.</text>
</comment>
<dbReference type="EMBL" id="JANF02000027">
    <property type="protein sequence ID" value="KER37254.1"/>
    <property type="molecule type" value="Genomic_DNA"/>
</dbReference>
<dbReference type="AlphaFoldDB" id="A0A8E1C3G8"/>
<dbReference type="RefSeq" id="WP_020820841.1">
    <property type="nucleotide sequence ID" value="NZ_JANF02000027.1"/>
</dbReference>
<organism evidence="1 2">
    <name type="scientific">Sphingobium indicum F2</name>
    <dbReference type="NCBI Taxonomy" id="1450518"/>
    <lineage>
        <taxon>Bacteria</taxon>
        <taxon>Pseudomonadati</taxon>
        <taxon>Pseudomonadota</taxon>
        <taxon>Alphaproteobacteria</taxon>
        <taxon>Sphingomonadales</taxon>
        <taxon>Sphingomonadaceae</taxon>
        <taxon>Sphingobium</taxon>
    </lineage>
</organism>
<gene>
    <name evidence="1" type="ORF">AL00_06155</name>
</gene>
<dbReference type="Proteomes" id="UP000028135">
    <property type="component" value="Unassembled WGS sequence"/>
</dbReference>
<sequence>MQIETVCKAQVAQEYLASIEGLPGLTVFTPGTHGAKGWGATCYWPKGDVVCDTSCHGSGETLEAAIADMFVKIDAVKNAAPVLKTAAECKEAVLNLIREHDAAPASFRDAVDALPVKG</sequence>
<name>A0A8E1C3G8_9SPHN</name>